<dbReference type="InterPro" id="IPR036291">
    <property type="entry name" value="NAD(P)-bd_dom_sf"/>
</dbReference>
<dbReference type="RefSeq" id="WP_271201503.1">
    <property type="nucleotide sequence ID" value="NZ_BSFL01000003.1"/>
</dbReference>
<dbReference type="Proteomes" id="UP001143309">
    <property type="component" value="Unassembled WGS sequence"/>
</dbReference>
<evidence type="ECO:0000259" key="1">
    <source>
        <dbReference type="SMART" id="SM00881"/>
    </source>
</evidence>
<gene>
    <name evidence="2" type="ORF">GCM10008174_27720</name>
</gene>
<organism evidence="2 3">
    <name type="scientific">Methylopila turkensis</name>
    <dbReference type="NCBI Taxonomy" id="1437816"/>
    <lineage>
        <taxon>Bacteria</taxon>
        <taxon>Pseudomonadati</taxon>
        <taxon>Pseudomonadota</taxon>
        <taxon>Alphaproteobacteria</taxon>
        <taxon>Hyphomicrobiales</taxon>
        <taxon>Methylopilaceae</taxon>
        <taxon>Methylopila</taxon>
    </lineage>
</organism>
<accession>A0A9W6JNS1</accession>
<proteinExistence type="predicted"/>
<protein>
    <submittedName>
        <fullName evidence="2">CoA-binding protein</fullName>
    </submittedName>
</protein>
<sequence>MTQTSPDAIRQILSSVRTIAVVGASPNPSRDSHIVAAFLAARGYRVFPVNPGHGGKEIAGLMTYASLAEVPEPIDMVDVFRASEHVPAVLEETLALANRPGVFWTQLGVRDDASAARAEAAGLAVVMDRCPKIEIAELGLPRRSPEPG</sequence>
<comment type="caution">
    <text evidence="2">The sequence shown here is derived from an EMBL/GenBank/DDBJ whole genome shotgun (WGS) entry which is preliminary data.</text>
</comment>
<feature type="domain" description="CoA-binding" evidence="1">
    <location>
        <begin position="13"/>
        <end position="109"/>
    </location>
</feature>
<evidence type="ECO:0000313" key="2">
    <source>
        <dbReference type="EMBL" id="GLK81031.1"/>
    </source>
</evidence>
<dbReference type="PANTHER" id="PTHR33303:SF2">
    <property type="entry name" value="COA-BINDING DOMAIN-CONTAINING PROTEIN"/>
    <property type="match status" value="1"/>
</dbReference>
<evidence type="ECO:0000313" key="3">
    <source>
        <dbReference type="Proteomes" id="UP001143309"/>
    </source>
</evidence>
<keyword evidence="3" id="KW-1185">Reference proteome</keyword>
<reference evidence="2" key="1">
    <citation type="journal article" date="2014" name="Int. J. Syst. Evol. Microbiol.">
        <title>Complete genome sequence of Corynebacterium casei LMG S-19264T (=DSM 44701T), isolated from a smear-ripened cheese.</title>
        <authorList>
            <consortium name="US DOE Joint Genome Institute (JGI-PGF)"/>
            <person name="Walter F."/>
            <person name="Albersmeier A."/>
            <person name="Kalinowski J."/>
            <person name="Ruckert C."/>
        </authorList>
    </citation>
    <scope>NUCLEOTIDE SEQUENCE</scope>
    <source>
        <strain evidence="2">VKM B-2748</strain>
    </source>
</reference>
<dbReference type="SUPFAM" id="SSF51735">
    <property type="entry name" value="NAD(P)-binding Rossmann-fold domains"/>
    <property type="match status" value="1"/>
</dbReference>
<dbReference type="Gene3D" id="3.40.50.720">
    <property type="entry name" value="NAD(P)-binding Rossmann-like Domain"/>
    <property type="match status" value="1"/>
</dbReference>
<dbReference type="SMART" id="SM00881">
    <property type="entry name" value="CoA_binding"/>
    <property type="match status" value="1"/>
</dbReference>
<dbReference type="AlphaFoldDB" id="A0A9W6JNS1"/>
<dbReference type="Pfam" id="PF13380">
    <property type="entry name" value="CoA_binding_2"/>
    <property type="match status" value="1"/>
</dbReference>
<reference evidence="2" key="2">
    <citation type="submission" date="2023-01" db="EMBL/GenBank/DDBJ databases">
        <authorList>
            <person name="Sun Q."/>
            <person name="Evtushenko L."/>
        </authorList>
    </citation>
    <scope>NUCLEOTIDE SEQUENCE</scope>
    <source>
        <strain evidence="2">VKM B-2748</strain>
    </source>
</reference>
<dbReference type="PANTHER" id="PTHR33303">
    <property type="entry name" value="CYTOPLASMIC PROTEIN-RELATED"/>
    <property type="match status" value="1"/>
</dbReference>
<dbReference type="EMBL" id="BSFL01000003">
    <property type="protein sequence ID" value="GLK81031.1"/>
    <property type="molecule type" value="Genomic_DNA"/>
</dbReference>
<name>A0A9W6JNS1_9HYPH</name>
<dbReference type="InterPro" id="IPR003781">
    <property type="entry name" value="CoA-bd"/>
</dbReference>